<organism evidence="2 3">
    <name type="scientific">Pelotomaculum schinkii</name>
    <dbReference type="NCBI Taxonomy" id="78350"/>
    <lineage>
        <taxon>Bacteria</taxon>
        <taxon>Bacillati</taxon>
        <taxon>Bacillota</taxon>
        <taxon>Clostridia</taxon>
        <taxon>Eubacteriales</taxon>
        <taxon>Desulfotomaculaceae</taxon>
        <taxon>Pelotomaculum</taxon>
    </lineage>
</organism>
<keyword evidence="1" id="KW-1133">Transmembrane helix</keyword>
<accession>A0A4Y7RDB5</accession>
<proteinExistence type="predicted"/>
<reference evidence="2 3" key="1">
    <citation type="journal article" date="2018" name="Environ. Microbiol.">
        <title>Novel energy conservation strategies and behaviour of Pelotomaculum schinkii driving syntrophic propionate catabolism.</title>
        <authorList>
            <person name="Hidalgo-Ahumada C.A.P."/>
            <person name="Nobu M.K."/>
            <person name="Narihiro T."/>
            <person name="Tamaki H."/>
            <person name="Liu W.T."/>
            <person name="Kamagata Y."/>
            <person name="Stams A.J.M."/>
            <person name="Imachi H."/>
            <person name="Sousa D.Z."/>
        </authorList>
    </citation>
    <scope>NUCLEOTIDE SEQUENCE [LARGE SCALE GENOMIC DNA]</scope>
    <source>
        <strain evidence="2 3">HH</strain>
    </source>
</reference>
<dbReference type="Proteomes" id="UP000298324">
    <property type="component" value="Unassembled WGS sequence"/>
</dbReference>
<gene>
    <name evidence="2" type="ORF">Psch_00548</name>
</gene>
<keyword evidence="1" id="KW-0812">Transmembrane</keyword>
<evidence type="ECO:0000313" key="3">
    <source>
        <dbReference type="Proteomes" id="UP000298324"/>
    </source>
</evidence>
<dbReference type="RefSeq" id="WP_134217440.1">
    <property type="nucleotide sequence ID" value="NZ_QFGA01000001.1"/>
</dbReference>
<comment type="caution">
    <text evidence="2">The sequence shown here is derived from an EMBL/GenBank/DDBJ whole genome shotgun (WGS) entry which is preliminary data.</text>
</comment>
<name>A0A4Y7RDB5_9FIRM</name>
<feature type="transmembrane region" description="Helical" evidence="1">
    <location>
        <begin position="36"/>
        <end position="55"/>
    </location>
</feature>
<evidence type="ECO:0000313" key="2">
    <source>
        <dbReference type="EMBL" id="TEB07008.1"/>
    </source>
</evidence>
<dbReference type="EMBL" id="QFGA01000001">
    <property type="protein sequence ID" value="TEB07008.1"/>
    <property type="molecule type" value="Genomic_DNA"/>
</dbReference>
<protein>
    <submittedName>
        <fullName evidence="2">Uncharacterized protein</fullName>
    </submittedName>
</protein>
<evidence type="ECO:0000256" key="1">
    <source>
        <dbReference type="SAM" id="Phobius"/>
    </source>
</evidence>
<sequence>MDRVMRIKEEYACYTDFVLIDRLLDWLEREDGELEILAGFWLCLAAVTYFAAHLVRAFMR</sequence>
<keyword evidence="3" id="KW-1185">Reference proteome</keyword>
<dbReference type="AlphaFoldDB" id="A0A4Y7RDB5"/>
<keyword evidence="1" id="KW-0472">Membrane</keyword>